<feature type="compositionally biased region" description="Basic and acidic residues" evidence="1">
    <location>
        <begin position="80"/>
        <end position="95"/>
    </location>
</feature>
<evidence type="ECO:0000313" key="2">
    <source>
        <dbReference type="EMBL" id="EFA11690.1"/>
    </source>
</evidence>
<dbReference type="Gene3D" id="4.10.60.10">
    <property type="entry name" value="Zinc finger, CCHC-type"/>
    <property type="match status" value="1"/>
</dbReference>
<feature type="compositionally biased region" description="Basic and acidic residues" evidence="1">
    <location>
        <begin position="123"/>
        <end position="136"/>
    </location>
</feature>
<sequence>MTGLKDVVLKVSNIWTKSHIGNAEEDVSIFTLNSKNEEKEDDNARNDEAIRRPKFENAYRGNNRNDGNASGSRPNYYKSENYRKWDNTRTRDNRPRWYNCNKTGHYARACWSNPRNNYHKGKKENTREDTTKNFPN</sequence>
<dbReference type="Proteomes" id="UP000007266">
    <property type="component" value="Unassembled WGS sequence"/>
</dbReference>
<dbReference type="EMBL" id="KQ971397">
    <property type="protein sequence ID" value="EFA11690.1"/>
    <property type="molecule type" value="Genomic_DNA"/>
</dbReference>
<keyword evidence="3" id="KW-1185">Reference proteome</keyword>
<proteinExistence type="predicted"/>
<accession>D2CG64</accession>
<reference evidence="2 3" key="2">
    <citation type="journal article" date="2010" name="Nucleic Acids Res.">
        <title>BeetleBase in 2010: revisions to provide comprehensive genomic information for Tribolium castaneum.</title>
        <authorList>
            <person name="Kim H.S."/>
            <person name="Murphy T."/>
            <person name="Xia J."/>
            <person name="Caragea D."/>
            <person name="Park Y."/>
            <person name="Beeman R.W."/>
            <person name="Lorenzen M.D."/>
            <person name="Butcher S."/>
            <person name="Manak J.R."/>
            <person name="Brown S.J."/>
        </authorList>
    </citation>
    <scope>NUCLEOTIDE SEQUENCE [LARGE SCALE GENOMIC DNA]</scope>
    <source>
        <strain evidence="2 3">Georgia GA2</strain>
    </source>
</reference>
<dbReference type="PhylomeDB" id="D2CG64"/>
<evidence type="ECO:0000256" key="1">
    <source>
        <dbReference type="SAM" id="MobiDB-lite"/>
    </source>
</evidence>
<organism evidence="2 3">
    <name type="scientific">Tribolium castaneum</name>
    <name type="common">Red flour beetle</name>
    <dbReference type="NCBI Taxonomy" id="7070"/>
    <lineage>
        <taxon>Eukaryota</taxon>
        <taxon>Metazoa</taxon>
        <taxon>Ecdysozoa</taxon>
        <taxon>Arthropoda</taxon>
        <taxon>Hexapoda</taxon>
        <taxon>Insecta</taxon>
        <taxon>Pterygota</taxon>
        <taxon>Neoptera</taxon>
        <taxon>Endopterygota</taxon>
        <taxon>Coleoptera</taxon>
        <taxon>Polyphaga</taxon>
        <taxon>Cucujiformia</taxon>
        <taxon>Tenebrionidae</taxon>
        <taxon>Tenebrionidae incertae sedis</taxon>
        <taxon>Tribolium</taxon>
    </lineage>
</organism>
<evidence type="ECO:0008006" key="4">
    <source>
        <dbReference type="Google" id="ProtNLM"/>
    </source>
</evidence>
<dbReference type="InParanoid" id="D2CG64"/>
<protein>
    <recommendedName>
        <fullName evidence="4">CCHC-type domain-containing protein</fullName>
    </recommendedName>
</protein>
<feature type="region of interest" description="Disordered" evidence="1">
    <location>
        <begin position="34"/>
        <end position="136"/>
    </location>
</feature>
<dbReference type="AlphaFoldDB" id="D2CG64"/>
<feature type="compositionally biased region" description="Basic and acidic residues" evidence="1">
    <location>
        <begin position="35"/>
        <end position="57"/>
    </location>
</feature>
<gene>
    <name evidence="2" type="primary">GLEAN_01906</name>
    <name evidence="2" type="ORF">TcasGA2_TC001906</name>
</gene>
<dbReference type="HOGENOM" id="CLU_1878097_0_0_1"/>
<evidence type="ECO:0000313" key="3">
    <source>
        <dbReference type="Proteomes" id="UP000007266"/>
    </source>
</evidence>
<feature type="compositionally biased region" description="Polar residues" evidence="1">
    <location>
        <begin position="60"/>
        <end position="73"/>
    </location>
</feature>
<name>D2CG64_TRICA</name>
<reference evidence="2 3" key="1">
    <citation type="journal article" date="2008" name="Nature">
        <title>The genome of the model beetle and pest Tribolium castaneum.</title>
        <authorList>
            <consortium name="Tribolium Genome Sequencing Consortium"/>
            <person name="Richards S."/>
            <person name="Gibbs R.A."/>
            <person name="Weinstock G.M."/>
            <person name="Brown S.J."/>
            <person name="Denell R."/>
            <person name="Beeman R.W."/>
            <person name="Gibbs R."/>
            <person name="Beeman R.W."/>
            <person name="Brown S.J."/>
            <person name="Bucher G."/>
            <person name="Friedrich M."/>
            <person name="Grimmelikhuijzen C.J."/>
            <person name="Klingler M."/>
            <person name="Lorenzen M."/>
            <person name="Richards S."/>
            <person name="Roth S."/>
            <person name="Schroder R."/>
            <person name="Tautz D."/>
            <person name="Zdobnov E.M."/>
            <person name="Muzny D."/>
            <person name="Gibbs R.A."/>
            <person name="Weinstock G.M."/>
            <person name="Attaway T."/>
            <person name="Bell S."/>
            <person name="Buhay C.J."/>
            <person name="Chandrabose M.N."/>
            <person name="Chavez D."/>
            <person name="Clerk-Blankenburg K.P."/>
            <person name="Cree A."/>
            <person name="Dao M."/>
            <person name="Davis C."/>
            <person name="Chacko J."/>
            <person name="Dinh H."/>
            <person name="Dugan-Rocha S."/>
            <person name="Fowler G."/>
            <person name="Garner T.T."/>
            <person name="Garnes J."/>
            <person name="Gnirke A."/>
            <person name="Hawes A."/>
            <person name="Hernandez J."/>
            <person name="Hines S."/>
            <person name="Holder M."/>
            <person name="Hume J."/>
            <person name="Jhangiani S.N."/>
            <person name="Joshi V."/>
            <person name="Khan Z.M."/>
            <person name="Jackson L."/>
            <person name="Kovar C."/>
            <person name="Kowis A."/>
            <person name="Lee S."/>
            <person name="Lewis L.R."/>
            <person name="Margolis J."/>
            <person name="Morgan M."/>
            <person name="Nazareth L.V."/>
            <person name="Nguyen N."/>
            <person name="Okwuonu G."/>
            <person name="Parker D."/>
            <person name="Richards S."/>
            <person name="Ruiz S.J."/>
            <person name="Santibanez J."/>
            <person name="Savard J."/>
            <person name="Scherer S.E."/>
            <person name="Schneider B."/>
            <person name="Sodergren E."/>
            <person name="Tautz D."/>
            <person name="Vattahil S."/>
            <person name="Villasana D."/>
            <person name="White C.S."/>
            <person name="Wright R."/>
            <person name="Park Y."/>
            <person name="Beeman R.W."/>
            <person name="Lord J."/>
            <person name="Oppert B."/>
            <person name="Lorenzen M."/>
            <person name="Brown S."/>
            <person name="Wang L."/>
            <person name="Savard J."/>
            <person name="Tautz D."/>
            <person name="Richards S."/>
            <person name="Weinstock G."/>
            <person name="Gibbs R.A."/>
            <person name="Liu Y."/>
            <person name="Worley K."/>
            <person name="Weinstock G."/>
            <person name="Elsik C.G."/>
            <person name="Reese J.T."/>
            <person name="Elhaik E."/>
            <person name="Landan G."/>
            <person name="Graur D."/>
            <person name="Arensburger P."/>
            <person name="Atkinson P."/>
            <person name="Beeman R.W."/>
            <person name="Beidler J."/>
            <person name="Brown S.J."/>
            <person name="Demuth J.P."/>
            <person name="Drury D.W."/>
            <person name="Du Y.Z."/>
            <person name="Fujiwara H."/>
            <person name="Lorenzen M."/>
            <person name="Maselli V."/>
            <person name="Osanai M."/>
            <person name="Park Y."/>
            <person name="Robertson H.M."/>
            <person name="Tu Z."/>
            <person name="Wang J.J."/>
            <person name="Wang S."/>
            <person name="Richards S."/>
            <person name="Song H."/>
            <person name="Zhang L."/>
            <person name="Sodergren E."/>
            <person name="Werner D."/>
            <person name="Stanke M."/>
            <person name="Morgenstern B."/>
            <person name="Solovyev V."/>
            <person name="Kosarev P."/>
            <person name="Brown G."/>
            <person name="Chen H.C."/>
            <person name="Ermolaeva O."/>
            <person name="Hlavina W."/>
            <person name="Kapustin Y."/>
            <person name="Kiryutin B."/>
            <person name="Kitts P."/>
            <person name="Maglott D."/>
            <person name="Pruitt K."/>
            <person name="Sapojnikov V."/>
            <person name="Souvorov A."/>
            <person name="Mackey A.J."/>
            <person name="Waterhouse R.M."/>
            <person name="Wyder S."/>
            <person name="Zdobnov E.M."/>
            <person name="Zdobnov E.M."/>
            <person name="Wyder S."/>
            <person name="Kriventseva E.V."/>
            <person name="Kadowaki T."/>
            <person name="Bork P."/>
            <person name="Aranda M."/>
            <person name="Bao R."/>
            <person name="Beermann A."/>
            <person name="Berns N."/>
            <person name="Bolognesi R."/>
            <person name="Bonneton F."/>
            <person name="Bopp D."/>
            <person name="Brown S.J."/>
            <person name="Bucher G."/>
            <person name="Butts T."/>
            <person name="Chaumot A."/>
            <person name="Denell R.E."/>
            <person name="Ferrier D.E."/>
            <person name="Friedrich M."/>
            <person name="Gordon C.M."/>
            <person name="Jindra M."/>
            <person name="Klingler M."/>
            <person name="Lan Q."/>
            <person name="Lattorff H.M."/>
            <person name="Laudet V."/>
            <person name="von Levetsow C."/>
            <person name="Liu Z."/>
            <person name="Lutz R."/>
            <person name="Lynch J.A."/>
            <person name="da Fonseca R.N."/>
            <person name="Posnien N."/>
            <person name="Reuter R."/>
            <person name="Roth S."/>
            <person name="Savard J."/>
            <person name="Schinko J.B."/>
            <person name="Schmitt C."/>
            <person name="Schoppmeier M."/>
            <person name="Schroder R."/>
            <person name="Shippy T.D."/>
            <person name="Simonnet F."/>
            <person name="Marques-Souza H."/>
            <person name="Tautz D."/>
            <person name="Tomoyasu Y."/>
            <person name="Trauner J."/>
            <person name="Van der Zee M."/>
            <person name="Vervoort M."/>
            <person name="Wittkopp N."/>
            <person name="Wimmer E.A."/>
            <person name="Yang X."/>
            <person name="Jones A.K."/>
            <person name="Sattelle D.B."/>
            <person name="Ebert P.R."/>
            <person name="Nelson D."/>
            <person name="Scott J.G."/>
            <person name="Beeman R.W."/>
            <person name="Muthukrishnan S."/>
            <person name="Kramer K.J."/>
            <person name="Arakane Y."/>
            <person name="Beeman R.W."/>
            <person name="Zhu Q."/>
            <person name="Hogenkamp D."/>
            <person name="Dixit R."/>
            <person name="Oppert B."/>
            <person name="Jiang H."/>
            <person name="Zou Z."/>
            <person name="Marshall J."/>
            <person name="Elpidina E."/>
            <person name="Vinokurov K."/>
            <person name="Oppert C."/>
            <person name="Zou Z."/>
            <person name="Evans J."/>
            <person name="Lu Z."/>
            <person name="Zhao P."/>
            <person name="Sumathipala N."/>
            <person name="Altincicek B."/>
            <person name="Vilcinskas A."/>
            <person name="Williams M."/>
            <person name="Hultmark D."/>
            <person name="Hetru C."/>
            <person name="Jiang H."/>
            <person name="Grimmelikhuijzen C.J."/>
            <person name="Hauser F."/>
            <person name="Cazzamali G."/>
            <person name="Williamson M."/>
            <person name="Park Y."/>
            <person name="Li B."/>
            <person name="Tanaka Y."/>
            <person name="Predel R."/>
            <person name="Neupert S."/>
            <person name="Schachtner J."/>
            <person name="Verleyen P."/>
            <person name="Raible F."/>
            <person name="Bork P."/>
            <person name="Friedrich M."/>
            <person name="Walden K.K."/>
            <person name="Robertson H.M."/>
            <person name="Angeli S."/>
            <person name="Foret S."/>
            <person name="Bucher G."/>
            <person name="Schuetz S."/>
            <person name="Maleszka R."/>
            <person name="Wimmer E.A."/>
            <person name="Beeman R.W."/>
            <person name="Lorenzen M."/>
            <person name="Tomoyasu Y."/>
            <person name="Miller S.C."/>
            <person name="Grossmann D."/>
            <person name="Bucher G."/>
        </authorList>
    </citation>
    <scope>NUCLEOTIDE SEQUENCE [LARGE SCALE GENOMIC DNA]</scope>
    <source>
        <strain evidence="2 3">Georgia GA2</strain>
    </source>
</reference>